<feature type="domain" description="ABC transmembrane type-1" evidence="9">
    <location>
        <begin position="35"/>
        <end position="322"/>
    </location>
</feature>
<keyword evidence="6 7" id="KW-0472">Membrane</keyword>
<reference evidence="10" key="1">
    <citation type="submission" date="2020-05" db="EMBL/GenBank/DDBJ databases">
        <authorList>
            <person name="Chiriac C."/>
            <person name="Salcher M."/>
            <person name="Ghai R."/>
            <person name="Kavagutti S V."/>
        </authorList>
    </citation>
    <scope>NUCLEOTIDE SEQUENCE</scope>
</reference>
<dbReference type="Gene3D" id="1.20.1560.10">
    <property type="entry name" value="ABC transporter type 1, transmembrane domain"/>
    <property type="match status" value="1"/>
</dbReference>
<dbReference type="PANTHER" id="PTHR24221:SF654">
    <property type="entry name" value="ATP-BINDING CASSETTE SUB-FAMILY B MEMBER 6"/>
    <property type="match status" value="1"/>
</dbReference>
<evidence type="ECO:0000256" key="4">
    <source>
        <dbReference type="ARBA" id="ARBA00022840"/>
    </source>
</evidence>
<keyword evidence="5 7" id="KW-1133">Transmembrane helix</keyword>
<dbReference type="GO" id="GO:0140359">
    <property type="term" value="F:ABC-type transporter activity"/>
    <property type="evidence" value="ECO:0007669"/>
    <property type="project" value="InterPro"/>
</dbReference>
<keyword evidence="2 7" id="KW-0812">Transmembrane</keyword>
<dbReference type="SUPFAM" id="SSF52540">
    <property type="entry name" value="P-loop containing nucleoside triphosphate hydrolases"/>
    <property type="match status" value="1"/>
</dbReference>
<dbReference type="InterPro" id="IPR003593">
    <property type="entry name" value="AAA+_ATPase"/>
</dbReference>
<dbReference type="InterPro" id="IPR011527">
    <property type="entry name" value="ABC1_TM_dom"/>
</dbReference>
<dbReference type="Pfam" id="PF00005">
    <property type="entry name" value="ABC_tran"/>
    <property type="match status" value="1"/>
</dbReference>
<dbReference type="InterPro" id="IPR036640">
    <property type="entry name" value="ABC1_TM_sf"/>
</dbReference>
<feature type="transmembrane region" description="Helical" evidence="7">
    <location>
        <begin position="293"/>
        <end position="313"/>
    </location>
</feature>
<evidence type="ECO:0000313" key="13">
    <source>
        <dbReference type="EMBL" id="CAB5067211.1"/>
    </source>
</evidence>
<accession>A0A6J6R634</accession>
<keyword evidence="4" id="KW-0067">ATP-binding</keyword>
<name>A0A6J6R634_9ZZZZ</name>
<dbReference type="GO" id="GO:0005524">
    <property type="term" value="F:ATP binding"/>
    <property type="evidence" value="ECO:0007669"/>
    <property type="project" value="UniProtKB-KW"/>
</dbReference>
<feature type="transmembrane region" description="Helical" evidence="7">
    <location>
        <begin position="155"/>
        <end position="173"/>
    </location>
</feature>
<sequence>MTMAPNPPVERQRSTLVRGFLLARTLVRMHPRDFAIAVFGAFIFGSCTVASSKAIEWVVDHVILPRFRDGRVAVGAVVTGCMLVICIGLVRAVGVVLRRTFAGIVKWRVAQDLTMSVVERLVSQPLRWHQRHQSGDLIARAGVDVDMATEILSPLPFAAGTVLMVVMSSVWLLLTDIPLGIVAVILFPLLTSMNVIYQRKVSPHYRAAQAQLGMLSAAVHESFEGVMVVKAFGAEAREADRLAVIAARLREARMRTVSLRATFEAALDAIPALGNIGLLIIGTARVQSGSLTVGALTSFLYMFTLLVFPLRLIGWALSQLPSSLAGWDRVREILDEPIGADPTEALLAPAPGIGVDLRGVSFSYDENTPVVRDLTTSIPVGSTVAVVGATGSGKTTLLELVAGLLAPDRGTIAVAGRSPSMVFQEAFLLSGSIADNVGLGGQFDGAEIDEALRLADATEFVSTLPTGAGTIVGERGVSLSGGQRQRVALARALVRRPEVLLLDDTTSALDPSTESRILANLRTALSSSTTLLVASRPSTIALADAVLFVVDGTIRAHGTHASLLESDADYRELVEAYEHDRDAP</sequence>
<proteinExistence type="predicted"/>
<evidence type="ECO:0000256" key="1">
    <source>
        <dbReference type="ARBA" id="ARBA00004141"/>
    </source>
</evidence>
<dbReference type="PROSITE" id="PS00211">
    <property type="entry name" value="ABC_TRANSPORTER_1"/>
    <property type="match status" value="1"/>
</dbReference>
<gene>
    <name evidence="10" type="ORF">UFOPK2602_01457</name>
    <name evidence="11" type="ORF">UFOPK2806_01251</name>
    <name evidence="12" type="ORF">UFOPK3417_00070</name>
    <name evidence="13" type="ORF">UFOPK4306_02013</name>
</gene>
<evidence type="ECO:0000256" key="7">
    <source>
        <dbReference type="SAM" id="Phobius"/>
    </source>
</evidence>
<feature type="transmembrane region" description="Helical" evidence="7">
    <location>
        <begin position="34"/>
        <end position="52"/>
    </location>
</feature>
<dbReference type="SUPFAM" id="SSF90123">
    <property type="entry name" value="ABC transporter transmembrane region"/>
    <property type="match status" value="1"/>
</dbReference>
<dbReference type="EMBL" id="CAEZXX010000103">
    <property type="protein sequence ID" value="CAB4716605.1"/>
    <property type="molecule type" value="Genomic_DNA"/>
</dbReference>
<evidence type="ECO:0000313" key="12">
    <source>
        <dbReference type="EMBL" id="CAB4858133.1"/>
    </source>
</evidence>
<dbReference type="SMART" id="SM00382">
    <property type="entry name" value="AAA"/>
    <property type="match status" value="1"/>
</dbReference>
<organism evidence="10">
    <name type="scientific">freshwater metagenome</name>
    <dbReference type="NCBI Taxonomy" id="449393"/>
    <lineage>
        <taxon>unclassified sequences</taxon>
        <taxon>metagenomes</taxon>
        <taxon>ecological metagenomes</taxon>
    </lineage>
</organism>
<dbReference type="PANTHER" id="PTHR24221">
    <property type="entry name" value="ATP-BINDING CASSETTE SUB-FAMILY B"/>
    <property type="match status" value="1"/>
</dbReference>
<evidence type="ECO:0000259" key="8">
    <source>
        <dbReference type="PROSITE" id="PS50893"/>
    </source>
</evidence>
<evidence type="ECO:0000313" key="11">
    <source>
        <dbReference type="EMBL" id="CAB4754975.1"/>
    </source>
</evidence>
<dbReference type="InterPro" id="IPR027417">
    <property type="entry name" value="P-loop_NTPase"/>
</dbReference>
<dbReference type="GO" id="GO:0016887">
    <property type="term" value="F:ATP hydrolysis activity"/>
    <property type="evidence" value="ECO:0007669"/>
    <property type="project" value="InterPro"/>
</dbReference>
<dbReference type="InterPro" id="IPR039421">
    <property type="entry name" value="Type_1_exporter"/>
</dbReference>
<evidence type="ECO:0000259" key="9">
    <source>
        <dbReference type="PROSITE" id="PS50929"/>
    </source>
</evidence>
<protein>
    <submittedName>
        <fullName evidence="10">Unannotated protein</fullName>
    </submittedName>
</protein>
<evidence type="ECO:0000256" key="6">
    <source>
        <dbReference type="ARBA" id="ARBA00023136"/>
    </source>
</evidence>
<dbReference type="EMBL" id="CAFBQP010000094">
    <property type="protein sequence ID" value="CAB5067211.1"/>
    <property type="molecule type" value="Genomic_DNA"/>
</dbReference>
<feature type="transmembrane region" description="Helical" evidence="7">
    <location>
        <begin position="179"/>
        <end position="197"/>
    </location>
</feature>
<evidence type="ECO:0000256" key="3">
    <source>
        <dbReference type="ARBA" id="ARBA00022741"/>
    </source>
</evidence>
<dbReference type="InterPro" id="IPR003439">
    <property type="entry name" value="ABC_transporter-like_ATP-bd"/>
</dbReference>
<feature type="transmembrane region" description="Helical" evidence="7">
    <location>
        <begin position="72"/>
        <end position="97"/>
    </location>
</feature>
<dbReference type="GO" id="GO:0016020">
    <property type="term" value="C:membrane"/>
    <property type="evidence" value="ECO:0007669"/>
    <property type="project" value="UniProtKB-SubCell"/>
</dbReference>
<keyword evidence="3" id="KW-0547">Nucleotide-binding</keyword>
<dbReference type="Gene3D" id="3.40.50.300">
    <property type="entry name" value="P-loop containing nucleotide triphosphate hydrolases"/>
    <property type="match status" value="1"/>
</dbReference>
<dbReference type="PROSITE" id="PS50929">
    <property type="entry name" value="ABC_TM1F"/>
    <property type="match status" value="1"/>
</dbReference>
<feature type="domain" description="ABC transporter" evidence="8">
    <location>
        <begin position="355"/>
        <end position="576"/>
    </location>
</feature>
<dbReference type="GO" id="GO:0034040">
    <property type="term" value="F:ATPase-coupled lipid transmembrane transporter activity"/>
    <property type="evidence" value="ECO:0007669"/>
    <property type="project" value="TreeGrafter"/>
</dbReference>
<dbReference type="PROSITE" id="PS50893">
    <property type="entry name" value="ABC_TRANSPORTER_2"/>
    <property type="match status" value="1"/>
</dbReference>
<dbReference type="EMBL" id="CAEZYY010000014">
    <property type="protein sequence ID" value="CAB4754975.1"/>
    <property type="molecule type" value="Genomic_DNA"/>
</dbReference>
<dbReference type="InterPro" id="IPR017871">
    <property type="entry name" value="ABC_transporter-like_CS"/>
</dbReference>
<evidence type="ECO:0000256" key="2">
    <source>
        <dbReference type="ARBA" id="ARBA00022692"/>
    </source>
</evidence>
<comment type="subcellular location">
    <subcellularLocation>
        <location evidence="1">Membrane</location>
        <topology evidence="1">Multi-pass membrane protein</topology>
    </subcellularLocation>
</comment>
<dbReference type="EMBL" id="CAFBLR010000002">
    <property type="protein sequence ID" value="CAB4858133.1"/>
    <property type="molecule type" value="Genomic_DNA"/>
</dbReference>
<dbReference type="AlphaFoldDB" id="A0A6J6R634"/>
<evidence type="ECO:0000313" key="10">
    <source>
        <dbReference type="EMBL" id="CAB4716605.1"/>
    </source>
</evidence>
<dbReference type="Pfam" id="PF00664">
    <property type="entry name" value="ABC_membrane"/>
    <property type="match status" value="1"/>
</dbReference>
<evidence type="ECO:0000256" key="5">
    <source>
        <dbReference type="ARBA" id="ARBA00022989"/>
    </source>
</evidence>